<proteinExistence type="predicted"/>
<dbReference type="EMBL" id="LR797280">
    <property type="protein sequence ID" value="CAB4198931.1"/>
    <property type="molecule type" value="Genomic_DNA"/>
</dbReference>
<accession>A0A6J5RYQ1</accession>
<reference evidence="2" key="1">
    <citation type="submission" date="2020-05" db="EMBL/GenBank/DDBJ databases">
        <authorList>
            <person name="Chiriac C."/>
            <person name="Salcher M."/>
            <person name="Ghai R."/>
            <person name="Kavagutti S V."/>
        </authorList>
    </citation>
    <scope>NUCLEOTIDE SEQUENCE</scope>
</reference>
<organism evidence="2">
    <name type="scientific">uncultured Caudovirales phage</name>
    <dbReference type="NCBI Taxonomy" id="2100421"/>
    <lineage>
        <taxon>Viruses</taxon>
        <taxon>Duplodnaviria</taxon>
        <taxon>Heunggongvirae</taxon>
        <taxon>Uroviricota</taxon>
        <taxon>Caudoviricetes</taxon>
        <taxon>Peduoviridae</taxon>
        <taxon>Maltschvirus</taxon>
        <taxon>Maltschvirus maltsch</taxon>
    </lineage>
</organism>
<evidence type="ECO:0000313" key="2">
    <source>
        <dbReference type="EMBL" id="CAB4198931.1"/>
    </source>
</evidence>
<feature type="compositionally biased region" description="Polar residues" evidence="1">
    <location>
        <begin position="311"/>
        <end position="324"/>
    </location>
</feature>
<feature type="region of interest" description="Disordered" evidence="1">
    <location>
        <begin position="23"/>
        <end position="93"/>
    </location>
</feature>
<feature type="region of interest" description="Disordered" evidence="1">
    <location>
        <begin position="286"/>
        <end position="324"/>
    </location>
</feature>
<gene>
    <name evidence="2" type="ORF">UFOVP1333_8</name>
</gene>
<name>A0A6J5RYQ1_9CAUD</name>
<sequence length="342" mass="37696">MDLDTAPAPVAESAPLSIEAAVKHQQTLRAKGATRVEDPEPEQQAETEAREPVEADTESDPLTQADQDVKGEPLEANAEDDNEAPPEPVTAIEPPQFWDAEGKERFAKLSPASQKEVVEYEKQRTAAVAKAMQKAAETTKQSEAKFRQLQDAAEGIGEYVSSQTAHMQAWETWLGSSAAQELADTNPNAYNAELARYDREKRSYETVLAQKAQAEKLTFQTFFEEQRKLLPEVAPELADPKEGQQRMQETMTYLSQRGVPVEQVRGISAVEASIAYKAMLWDKAQAKAKELPKPKPKPAGPTAPASGQGVRASSSEARIKQLNSMHSLSIEQVMELRRLKRG</sequence>
<protein>
    <submittedName>
        <fullName evidence="2">Uncharacterized protein</fullName>
    </submittedName>
</protein>
<evidence type="ECO:0000256" key="1">
    <source>
        <dbReference type="SAM" id="MobiDB-lite"/>
    </source>
</evidence>